<reference evidence="2" key="1">
    <citation type="submission" date="2019-08" db="EMBL/GenBank/DDBJ databases">
        <authorList>
            <person name="Kucharzyk K."/>
            <person name="Murdoch R.W."/>
            <person name="Higgins S."/>
            <person name="Loffler F."/>
        </authorList>
    </citation>
    <scope>NUCLEOTIDE SEQUENCE</scope>
</reference>
<proteinExistence type="predicted"/>
<accession>A0A645ACU8</accession>
<feature type="region of interest" description="Disordered" evidence="1">
    <location>
        <begin position="65"/>
        <end position="87"/>
    </location>
</feature>
<feature type="region of interest" description="Disordered" evidence="1">
    <location>
        <begin position="1"/>
        <end position="31"/>
    </location>
</feature>
<dbReference type="AlphaFoldDB" id="A0A645ACU8"/>
<evidence type="ECO:0000256" key="1">
    <source>
        <dbReference type="SAM" id="MobiDB-lite"/>
    </source>
</evidence>
<name>A0A645ACU8_9ZZZZ</name>
<dbReference type="EMBL" id="VSSQ01011702">
    <property type="protein sequence ID" value="MPM47504.1"/>
    <property type="molecule type" value="Genomic_DNA"/>
</dbReference>
<protein>
    <submittedName>
        <fullName evidence="2">Uncharacterized protein</fullName>
    </submittedName>
</protein>
<sequence>MGDEEDVRVGMAGRDQVGPGRTDGVEVGGDEPVVQGERHHLVHPEPGRAVSGDVLQVLAAPGVGRVGAGRHRQHAPRAVGGEVGQDVGEVGRPVAVAPHHRDVQSAGVELGPQRRQQGTVLIVDRAASPEQAVVPADDLQPLVGDVAATRHGAQEGDDVLLTLRPPEREEQNGVIAGQR</sequence>
<comment type="caution">
    <text evidence="2">The sequence shown here is derived from an EMBL/GenBank/DDBJ whole genome shotgun (WGS) entry which is preliminary data.</text>
</comment>
<organism evidence="2">
    <name type="scientific">bioreactor metagenome</name>
    <dbReference type="NCBI Taxonomy" id="1076179"/>
    <lineage>
        <taxon>unclassified sequences</taxon>
        <taxon>metagenomes</taxon>
        <taxon>ecological metagenomes</taxon>
    </lineage>
</organism>
<gene>
    <name evidence="2" type="ORF">SDC9_94215</name>
</gene>
<evidence type="ECO:0000313" key="2">
    <source>
        <dbReference type="EMBL" id="MPM47504.1"/>
    </source>
</evidence>